<feature type="region of interest" description="Disordered" evidence="5">
    <location>
        <begin position="1102"/>
        <end position="1123"/>
    </location>
</feature>
<dbReference type="PANTHER" id="PTHR24027">
    <property type="entry name" value="CADHERIN-23"/>
    <property type="match status" value="1"/>
</dbReference>
<sequence>MKSPLLLWLLLLCTSSGWAQLPTSQSFETNETVNYTSNAFDLRATSNIQYFTITNTNPPVNPNNTSNASFGSNTDPIAIRTADNSAVYPGRFWIAEGVRGTSNTPSSYTRSAGVVTMNPVNASSYTNIVVTVALADPHGPGSLHINNGAATASTFSADDKIEIQYSTNGTDFTTIGRFIGNEATSTGDMEQDVNLNGSVSDETGPTLNYRMTDYIFSGPTGVVGSPASLTVRVVVDQGGGQELAFDNIRITGTASTVQPPTLSDAQTATINYNETDPATQITSSITATNPAGTTLSGATVTIGNGFVASEDELSFTPVTGITGTYANGTLTFSGVAPIADYVTVLKSVKYRNSNQTTAKGGNRSIQFVVQSGASSSSGVIRNVLVRAILAGATTIPYTEDFTTDGEGIRYGSNWFLGTGSTGTDFAFTRTNAATYKTGAVTFSNISNAYYWYGVNTNSTQNSERIGRLETRQVDATSYSALHFQVLLGAESGASARWQTSDYFKMYYRTGGSSGTWKLFGSFRGTATTTNGIGDLRQDRTEDLASLPAVPAGTATLSPALTNYDFTIPADANGQQVDFKLELSGDGIDAEFAFDNIRVTGTANTAPTINSQTRSVAENSANGTNVGAAITASDADGNTLTYAITAGNTGGAFAINSATGQLTVANSAALNFEATPAYSLTVQVTDNGIPAASASATVNVNVTNVNEAPGAVTDVNAAANTVAENAANGSTVGITASATDPEGTTLSYSLTNNAGGRFAINASTGVVTVANGALLDFETNTSHSITVQASDGSLTSSQSFTIAVTNVNEAPVASNNSFSVNQNSGATVLDVLANDSDPDAGTTLTVTAVTQPANGTVTLTGGVVRFTPAAGFAGTTTFTYTISDGSLTSTATVTMTVNDVTPPSVTITSSAGGNGSTTATTPVPFTVTFSESVTNFAQNDLNVTGGAISGFSGSGTTYTFSVTPAGSGSTITVNIAANQAQDAAGNGNTVATQFGITYQQPLVATSQSVTVQLDASGNGTLAASSVNNGSTGPGALTYTIQKIVYGRVAENNTLMLTTPSGANFTAIRFASYGTPTNDANGNYRLGSCDAANSEATAQNSFVGRSTGSMDASNTSATNNSPVLGDPCSGTPKALAVQAAYSNDAAALSYNCSEANKTQYVLLTVSNGTTTSTSVAQVTVNAPATATISSVSPSSALRGATVTVSGTNLSGATSLTVGGATATISSLTATGFTFVVPAAAASGSGTISLTAPCSQTITSAFTVQNPTITVGPASLPGGTQGVAYSQGLSASGGEAPYTYAITSGALPSGLSLTGSTIAGTPTTNGTFNFRVAATDNSAAPGPFSGFRDYTLVIGQATTAAPVVTTPANVTLTNDNTPTYSGTAPAGSTVTVYVDNTAIGTTTATAGGAFSLTQPVALADGTHVVNATAQTSGALVSPVSNTNGFTVDATRPTVSISSSASNPTSTSPIPFTVTFSESVSGFAVGDVTVSNGSISSISGAGTTYTFDVTPAGSGTVTVSVPANVVQDFATNFNTAATPVSLTYTQPQTATPVVLTPANGDRTNDNTPTYGGTAAAGSNIVLFVDGAFADTTFANAAGNWRKTAFVPLAEGSHTIYVTAQANGQSTSQPSNTNTFIVDTTAPTVTLTSTSGASGGTATTSPLSFTATFSESVTGFVAGDITVTNGTVTSGPTGSGTTYTLQVTPTTPGTATTVTVAGNSVQDAAGNGNSASVTYALTFQAPTITVSPASLPGGTQGTAYSQTLSATGGSGSYTYALTGSAPSGLTLSGSTLSGTPTASGTFNFTITATDNSAAPGPYSGSRSYSVTIAPAVVTSVIWNGSVSTDWFTAGNWSPNQVPTAAISATIPTAPSGNRFPVIAANAATAAANNVSIATGATLNMTANTLNVAGNVTNNGSFVPTGGTVALGGTTLSNLLGSSRVRFWNLTVGANTAQLSTSAGASVRRLLTLNGNLTTNGNDFVTESDANGTGMVYNNGGVISGNVTVQRYILPGSNAGAGYRHISPPVSNATVASLATGSFSPVVNPAYNTSATPGFVTPFPTVFGYDESRLGLVNDQDFFSKGYYSPAALSTPLTVGKALAANLAAQQAFSFTGPQNNGTYSQTLSRGPVRGNPDQSGWHLVGNPYPSPLNYSLVAAADRVNIEGAIYVYGSVDQYNGTFRSYVNGVGGDPLLALGQGFWVRVAAGQTSGSLTFRNSQRVTNYANPAYNRTSSTRPLVQLDLQGANHADPLYVYFEQGATAGMDSEFDAVKMPNTHGLNLSAVAGAAEMSINGLPLPTTNLTVPLQVRVPATGTYTLHAASIVNLPAGMVAYLRDLQTGAVQDLSQQPDYTFSLNAAYTGQRFELFFTPQRVTGVAPASLSAQVAVFPNPAHKAVFVELPATLSRSAVTVTLVDALGRSVLTQKLTGTSTQLSLEGVAAGVYAVRLQTAQGTVTKKLTVE</sequence>
<comment type="caution">
    <text evidence="9">The sequence shown here is derived from an EMBL/GenBank/DDBJ whole genome shotgun (WGS) entry which is preliminary data.</text>
</comment>
<feature type="signal peptide" evidence="6">
    <location>
        <begin position="1"/>
        <end position="19"/>
    </location>
</feature>
<reference evidence="9" key="1">
    <citation type="submission" date="2023-07" db="EMBL/GenBank/DDBJ databases">
        <authorList>
            <person name="Kim M.K."/>
        </authorList>
    </citation>
    <scope>NUCLEOTIDE SEQUENCE</scope>
    <source>
        <strain evidence="9">ASUV-10-1</strain>
    </source>
</reference>
<dbReference type="Gene3D" id="2.60.40.10">
    <property type="entry name" value="Immunoglobulins"/>
    <property type="match status" value="5"/>
</dbReference>
<dbReference type="InterPro" id="IPR013783">
    <property type="entry name" value="Ig-like_fold"/>
</dbReference>
<proteinExistence type="predicted"/>
<evidence type="ECO:0000256" key="2">
    <source>
        <dbReference type="ARBA" id="ARBA00022737"/>
    </source>
</evidence>
<feature type="domain" description="SUEL-type lectin" evidence="7">
    <location>
        <begin position="1047"/>
        <end position="1140"/>
    </location>
</feature>
<dbReference type="Pfam" id="PF18962">
    <property type="entry name" value="Por_Secre_tail"/>
    <property type="match status" value="1"/>
</dbReference>
<dbReference type="InterPro" id="IPR026444">
    <property type="entry name" value="Secre_tail"/>
</dbReference>
<dbReference type="InterPro" id="IPR002126">
    <property type="entry name" value="Cadherin-like_dom"/>
</dbReference>
<dbReference type="PROSITE" id="PS50228">
    <property type="entry name" value="SUEL_LECTIN"/>
    <property type="match status" value="1"/>
</dbReference>
<dbReference type="CDD" id="cd00603">
    <property type="entry name" value="IPT_PCSR"/>
    <property type="match status" value="1"/>
</dbReference>
<dbReference type="RefSeq" id="WP_305008831.1">
    <property type="nucleotide sequence ID" value="NZ_JAUQSY010000019.1"/>
</dbReference>
<comment type="subcellular location">
    <subcellularLocation>
        <location evidence="1">Membrane</location>
    </subcellularLocation>
</comment>
<dbReference type="Pfam" id="PF19078">
    <property type="entry name" value="Big_12"/>
    <property type="match status" value="3"/>
</dbReference>
<feature type="domain" description="Cadherin" evidence="8">
    <location>
        <begin position="720"/>
        <end position="812"/>
    </location>
</feature>
<evidence type="ECO:0000256" key="1">
    <source>
        <dbReference type="ARBA" id="ARBA00004370"/>
    </source>
</evidence>
<dbReference type="Gene3D" id="2.60.40.60">
    <property type="entry name" value="Cadherins"/>
    <property type="match status" value="2"/>
</dbReference>
<dbReference type="Pfam" id="PF00028">
    <property type="entry name" value="Cadherin"/>
    <property type="match status" value="2"/>
</dbReference>
<evidence type="ECO:0000259" key="8">
    <source>
        <dbReference type="PROSITE" id="PS50268"/>
    </source>
</evidence>
<protein>
    <submittedName>
        <fullName evidence="9">Ig-like domain-containing protein</fullName>
    </submittedName>
</protein>
<evidence type="ECO:0000313" key="9">
    <source>
        <dbReference type="EMBL" id="MDO7877403.1"/>
    </source>
</evidence>
<dbReference type="Pfam" id="PF05345">
    <property type="entry name" value="He_PIG"/>
    <property type="match status" value="2"/>
</dbReference>
<gene>
    <name evidence="9" type="ORF">Q5H93_21865</name>
</gene>
<dbReference type="Pfam" id="PF17963">
    <property type="entry name" value="Big_9"/>
    <property type="match status" value="1"/>
</dbReference>
<keyword evidence="6" id="KW-0732">Signal</keyword>
<keyword evidence="4" id="KW-0472">Membrane</keyword>
<dbReference type="SUPFAM" id="SSF81296">
    <property type="entry name" value="E set domains"/>
    <property type="match status" value="1"/>
</dbReference>
<dbReference type="InterPro" id="IPR015919">
    <property type="entry name" value="Cadherin-like_sf"/>
</dbReference>
<dbReference type="SMART" id="SM00736">
    <property type="entry name" value="CADG"/>
    <property type="match status" value="2"/>
</dbReference>
<evidence type="ECO:0000259" key="7">
    <source>
        <dbReference type="PROSITE" id="PS50228"/>
    </source>
</evidence>
<dbReference type="SUPFAM" id="SSF49313">
    <property type="entry name" value="Cadherin-like"/>
    <property type="match status" value="4"/>
</dbReference>
<dbReference type="InterPro" id="IPR000922">
    <property type="entry name" value="Lectin_gal-bd_dom"/>
</dbReference>
<feature type="compositionally biased region" description="Polar residues" evidence="5">
    <location>
        <begin position="1102"/>
        <end position="1120"/>
    </location>
</feature>
<evidence type="ECO:0000256" key="4">
    <source>
        <dbReference type="ARBA" id="ARBA00023136"/>
    </source>
</evidence>
<keyword evidence="10" id="KW-1185">Reference proteome</keyword>
<dbReference type="NCBIfam" id="TIGR04183">
    <property type="entry name" value="Por_Secre_tail"/>
    <property type="match status" value="1"/>
</dbReference>
<dbReference type="PANTHER" id="PTHR24027:SF438">
    <property type="entry name" value="CADHERIN 23"/>
    <property type="match status" value="1"/>
</dbReference>
<dbReference type="InterPro" id="IPR044048">
    <property type="entry name" value="Big_12"/>
</dbReference>
<dbReference type="InterPro" id="IPR006644">
    <property type="entry name" value="Cadg"/>
</dbReference>
<evidence type="ECO:0000313" key="10">
    <source>
        <dbReference type="Proteomes" id="UP001176429"/>
    </source>
</evidence>
<evidence type="ECO:0000256" key="6">
    <source>
        <dbReference type="SAM" id="SignalP"/>
    </source>
</evidence>
<dbReference type="InterPro" id="IPR014756">
    <property type="entry name" value="Ig_E-set"/>
</dbReference>
<evidence type="ECO:0000256" key="3">
    <source>
        <dbReference type="ARBA" id="ARBA00022837"/>
    </source>
</evidence>
<feature type="chain" id="PRO_5046666933" evidence="6">
    <location>
        <begin position="20"/>
        <end position="2453"/>
    </location>
</feature>
<dbReference type="InterPro" id="IPR039808">
    <property type="entry name" value="Cadherin"/>
</dbReference>
<feature type="domain" description="Cadherin" evidence="8">
    <location>
        <begin position="607"/>
        <end position="710"/>
    </location>
</feature>
<dbReference type="CDD" id="cd11304">
    <property type="entry name" value="Cadherin_repeat"/>
    <property type="match status" value="2"/>
</dbReference>
<dbReference type="CDD" id="cd22842">
    <property type="entry name" value="Gal_Rha_Lectin_BGal"/>
    <property type="match status" value="1"/>
</dbReference>
<accession>A0ABT9BIA1</accession>
<dbReference type="EMBL" id="JAUQSY010000019">
    <property type="protein sequence ID" value="MDO7877403.1"/>
    <property type="molecule type" value="Genomic_DNA"/>
</dbReference>
<keyword evidence="3" id="KW-0106">Calcium</keyword>
<organism evidence="9 10">
    <name type="scientific">Hymenobacter aranciens</name>
    <dbReference type="NCBI Taxonomy" id="3063996"/>
    <lineage>
        <taxon>Bacteria</taxon>
        <taxon>Pseudomonadati</taxon>
        <taxon>Bacteroidota</taxon>
        <taxon>Cytophagia</taxon>
        <taxon>Cytophagales</taxon>
        <taxon>Hymenobacteraceae</taxon>
        <taxon>Hymenobacter</taxon>
    </lineage>
</organism>
<dbReference type="PROSITE" id="PS50268">
    <property type="entry name" value="CADHERIN_2"/>
    <property type="match status" value="2"/>
</dbReference>
<keyword evidence="2" id="KW-0677">Repeat</keyword>
<dbReference type="Proteomes" id="UP001176429">
    <property type="component" value="Unassembled WGS sequence"/>
</dbReference>
<dbReference type="SMART" id="SM00112">
    <property type="entry name" value="CA"/>
    <property type="match status" value="2"/>
</dbReference>
<name>A0ABT9BIA1_9BACT</name>
<evidence type="ECO:0000256" key="5">
    <source>
        <dbReference type="SAM" id="MobiDB-lite"/>
    </source>
</evidence>